<dbReference type="RefSeq" id="XP_001888542.1">
    <property type="nucleotide sequence ID" value="XM_001888507.1"/>
</dbReference>
<evidence type="ECO:0000313" key="3">
    <source>
        <dbReference type="Proteomes" id="UP000001194"/>
    </source>
</evidence>
<reference evidence="2 3" key="1">
    <citation type="journal article" date="2008" name="Nature">
        <title>The genome of Laccaria bicolor provides insights into mycorrhizal symbiosis.</title>
        <authorList>
            <person name="Martin F."/>
            <person name="Aerts A."/>
            <person name="Ahren D."/>
            <person name="Brun A."/>
            <person name="Danchin E.G.J."/>
            <person name="Duchaussoy F."/>
            <person name="Gibon J."/>
            <person name="Kohler A."/>
            <person name="Lindquist E."/>
            <person name="Pereda V."/>
            <person name="Salamov A."/>
            <person name="Shapiro H.J."/>
            <person name="Wuyts J."/>
            <person name="Blaudez D."/>
            <person name="Buee M."/>
            <person name="Brokstein P."/>
            <person name="Canbaeck B."/>
            <person name="Cohen D."/>
            <person name="Courty P.E."/>
            <person name="Coutinho P.M."/>
            <person name="Delaruelle C."/>
            <person name="Detter J.C."/>
            <person name="Deveau A."/>
            <person name="DiFazio S."/>
            <person name="Duplessis S."/>
            <person name="Fraissinet-Tachet L."/>
            <person name="Lucic E."/>
            <person name="Frey-Klett P."/>
            <person name="Fourrey C."/>
            <person name="Feussner I."/>
            <person name="Gay G."/>
            <person name="Grimwood J."/>
            <person name="Hoegger P.J."/>
            <person name="Jain P."/>
            <person name="Kilaru S."/>
            <person name="Labbe J."/>
            <person name="Lin Y.C."/>
            <person name="Legue V."/>
            <person name="Le Tacon F."/>
            <person name="Marmeisse R."/>
            <person name="Melayah D."/>
            <person name="Montanini B."/>
            <person name="Muratet M."/>
            <person name="Nehls U."/>
            <person name="Niculita-Hirzel H."/>
            <person name="Oudot-Le Secq M.P."/>
            <person name="Peter M."/>
            <person name="Quesneville H."/>
            <person name="Rajashekar B."/>
            <person name="Reich M."/>
            <person name="Rouhier N."/>
            <person name="Schmutz J."/>
            <person name="Yin T."/>
            <person name="Chalot M."/>
            <person name="Henrissat B."/>
            <person name="Kuees U."/>
            <person name="Lucas S."/>
            <person name="Van de Peer Y."/>
            <person name="Podila G.K."/>
            <person name="Polle A."/>
            <person name="Pukkila P.J."/>
            <person name="Richardson P.M."/>
            <person name="Rouze P."/>
            <person name="Sanders I.R."/>
            <person name="Stajich J.E."/>
            <person name="Tunlid A."/>
            <person name="Tuskan G."/>
            <person name="Grigoriev I.V."/>
        </authorList>
    </citation>
    <scope>NUCLEOTIDE SEQUENCE [LARGE SCALE GENOMIC DNA]</scope>
    <source>
        <strain evidence="3">S238N-H82 / ATCC MYA-4686</strain>
    </source>
</reference>
<dbReference type="AlphaFoldDB" id="B0DX89"/>
<dbReference type="EMBL" id="DS547146">
    <property type="protein sequence ID" value="EDR00750.1"/>
    <property type="molecule type" value="Genomic_DNA"/>
</dbReference>
<organism evidence="3">
    <name type="scientific">Laccaria bicolor (strain S238N-H82 / ATCC MYA-4686)</name>
    <name type="common">Bicoloured deceiver</name>
    <name type="synonym">Laccaria laccata var. bicolor</name>
    <dbReference type="NCBI Taxonomy" id="486041"/>
    <lineage>
        <taxon>Eukaryota</taxon>
        <taxon>Fungi</taxon>
        <taxon>Dikarya</taxon>
        <taxon>Basidiomycota</taxon>
        <taxon>Agaricomycotina</taxon>
        <taxon>Agaricomycetes</taxon>
        <taxon>Agaricomycetidae</taxon>
        <taxon>Agaricales</taxon>
        <taxon>Agaricineae</taxon>
        <taxon>Hydnangiaceae</taxon>
        <taxon>Laccaria</taxon>
    </lineage>
</organism>
<sequence>MADKDRENGYGPLQGKAGALLPPHATSAPRSTPLANATCGLRLTACENAHKTTQLPTATTQRPG</sequence>
<feature type="region of interest" description="Disordered" evidence="1">
    <location>
        <begin position="1"/>
        <end position="34"/>
    </location>
</feature>
<accession>B0DX89</accession>
<dbReference type="HOGENOM" id="CLU_2868061_0_0_1"/>
<dbReference type="GeneID" id="6084201"/>
<dbReference type="KEGG" id="lbc:LACBIDRAFT_312976"/>
<gene>
    <name evidence="2" type="ORF">LACBIDRAFT_312976</name>
</gene>
<evidence type="ECO:0000313" key="2">
    <source>
        <dbReference type="EMBL" id="EDR00750.1"/>
    </source>
</evidence>
<proteinExistence type="predicted"/>
<dbReference type="InParanoid" id="B0DX89"/>
<protein>
    <submittedName>
        <fullName evidence="2">Predicted protein</fullName>
    </submittedName>
</protein>
<name>B0DX89_LACBS</name>
<evidence type="ECO:0000256" key="1">
    <source>
        <dbReference type="SAM" id="MobiDB-lite"/>
    </source>
</evidence>
<keyword evidence="3" id="KW-1185">Reference proteome</keyword>
<dbReference type="Proteomes" id="UP000001194">
    <property type="component" value="Unassembled WGS sequence"/>
</dbReference>